<gene>
    <name evidence="2" type="ORF">OCK72_01160</name>
</gene>
<keyword evidence="3" id="KW-1185">Reference proteome</keyword>
<protein>
    <submittedName>
        <fullName evidence="2">TIR domain-containing protein</fullName>
    </submittedName>
</protein>
<dbReference type="Gene3D" id="3.40.50.11200">
    <property type="match status" value="1"/>
</dbReference>
<evidence type="ECO:0000313" key="2">
    <source>
        <dbReference type="EMBL" id="MCY7007255.1"/>
    </source>
</evidence>
<evidence type="ECO:0000313" key="3">
    <source>
        <dbReference type="Proteomes" id="UP001062738"/>
    </source>
</evidence>
<comment type="caution">
    <text evidence="2">The sequence shown here is derived from an EMBL/GenBank/DDBJ whole genome shotgun (WGS) entry which is preliminary data.</text>
</comment>
<dbReference type="EMBL" id="JAOXXL010000002">
    <property type="protein sequence ID" value="MCY7007255.1"/>
    <property type="molecule type" value="Genomic_DNA"/>
</dbReference>
<dbReference type="Pfam" id="PF08937">
    <property type="entry name" value="ThsB_TIR"/>
    <property type="match status" value="1"/>
</dbReference>
<accession>A0ABT4DF75</accession>
<proteinExistence type="predicted"/>
<dbReference type="InterPro" id="IPR015032">
    <property type="entry name" value="ThsB__TIR-like_domain"/>
</dbReference>
<feature type="domain" description="Thoeris protein ThsB TIR-like" evidence="1">
    <location>
        <begin position="26"/>
        <end position="119"/>
    </location>
</feature>
<evidence type="ECO:0000259" key="1">
    <source>
        <dbReference type="Pfam" id="PF08937"/>
    </source>
</evidence>
<sequence>MINRTANYAAFYVSEPFNESNLGANATPDFLYYNQLRAWKGADSSFPFVDAHAKTYNVRDDSDWETLKKRLHDRLNLSKNIILFLSTNTKNSKALQEEIEYGINEKGLPIIVVYPDFKEKCDISSSIGIHKQIKDLWDKLPKFRDNMDKVATLHVPYKKNLITSALKDANFKVQTMAKAGIYYYKLS</sequence>
<reference evidence="2" key="1">
    <citation type="submission" date="2022-09" db="EMBL/GenBank/DDBJ databases">
        <authorList>
            <person name="Zoaiter M."/>
        </authorList>
    </citation>
    <scope>NUCLEOTIDE SEQUENCE</scope>
    <source>
        <strain evidence="2">DSM 19848</strain>
    </source>
</reference>
<dbReference type="Proteomes" id="UP001062738">
    <property type="component" value="Unassembled WGS sequence"/>
</dbReference>
<organism evidence="2 3">
    <name type="scientific">Fusobacterium simiae</name>
    <dbReference type="NCBI Taxonomy" id="855"/>
    <lineage>
        <taxon>Bacteria</taxon>
        <taxon>Fusobacteriati</taxon>
        <taxon>Fusobacteriota</taxon>
        <taxon>Fusobacteriia</taxon>
        <taxon>Fusobacteriales</taxon>
        <taxon>Fusobacteriaceae</taxon>
        <taxon>Fusobacterium</taxon>
    </lineage>
</organism>
<name>A0ABT4DF75_FUSSI</name>
<dbReference type="RefSeq" id="WP_265151420.1">
    <property type="nucleotide sequence ID" value="NZ_JAOXXL010000002.1"/>
</dbReference>